<keyword evidence="8 13" id="KW-0812">Transmembrane</keyword>
<evidence type="ECO:0000313" key="15">
    <source>
        <dbReference type="Proteomes" id="UP000094336"/>
    </source>
</evidence>
<evidence type="ECO:0000256" key="3">
    <source>
        <dbReference type="ARBA" id="ARBA00010519"/>
    </source>
</evidence>
<dbReference type="GO" id="GO:0030964">
    <property type="term" value="C:NADH dehydrogenase complex"/>
    <property type="evidence" value="ECO:0007669"/>
    <property type="project" value="TreeGrafter"/>
</dbReference>
<evidence type="ECO:0000256" key="7">
    <source>
        <dbReference type="ARBA" id="ARBA00022660"/>
    </source>
</evidence>
<evidence type="ECO:0000256" key="11">
    <source>
        <dbReference type="ARBA" id="ARBA00031586"/>
    </source>
</evidence>
<organism evidence="14 15">
    <name type="scientific">Babjeviella inositovora NRRL Y-12698</name>
    <dbReference type="NCBI Taxonomy" id="984486"/>
    <lineage>
        <taxon>Eukaryota</taxon>
        <taxon>Fungi</taxon>
        <taxon>Dikarya</taxon>
        <taxon>Ascomycota</taxon>
        <taxon>Saccharomycotina</taxon>
        <taxon>Pichiomycetes</taxon>
        <taxon>Serinales incertae sedis</taxon>
        <taxon>Babjeviella</taxon>
    </lineage>
</organism>
<dbReference type="Pfam" id="PF00420">
    <property type="entry name" value="Oxidored_q2"/>
    <property type="match status" value="1"/>
</dbReference>
<comment type="similarity">
    <text evidence="3">Belongs to the complex I subunit 4L family.</text>
</comment>
<reference evidence="15" key="1">
    <citation type="submission" date="2016-05" db="EMBL/GenBank/DDBJ databases">
        <title>Comparative genomics of biotechnologically important yeasts.</title>
        <authorList>
            <consortium name="DOE Joint Genome Institute"/>
            <person name="Riley R."/>
            <person name="Haridas S."/>
            <person name="Wolfe K.H."/>
            <person name="Lopes M.R."/>
            <person name="Hittinger C.T."/>
            <person name="Goker M."/>
            <person name="Salamov A."/>
            <person name="Wisecaver J."/>
            <person name="Long T.M."/>
            <person name="Aerts A.L."/>
            <person name="Barry K."/>
            <person name="Choi C."/>
            <person name="Clum A."/>
            <person name="Coughlan A.Y."/>
            <person name="Deshpande S."/>
            <person name="Douglass A.P."/>
            <person name="Hanson S.J."/>
            <person name="Klenk H.-P."/>
            <person name="Labutti K."/>
            <person name="Lapidus A."/>
            <person name="Lindquist E."/>
            <person name="Lipzen A."/>
            <person name="Meier-Kolthoff J.P."/>
            <person name="Ohm R.A."/>
            <person name="Otillar R.P."/>
            <person name="Pangilinan J."/>
            <person name="Peng Y."/>
            <person name="Rokas A."/>
            <person name="Rosa C.A."/>
            <person name="Scheuner C."/>
            <person name="Sibirny A.A."/>
            <person name="Slot J.C."/>
            <person name="Stielow J.B."/>
            <person name="Sun H."/>
            <person name="Kurtzman C.P."/>
            <person name="Blackwell M."/>
            <person name="Grigoriev I.V."/>
            <person name="Jeffries T.W."/>
        </authorList>
    </citation>
    <scope>NUCLEOTIDE SEQUENCE [LARGE SCALE GENOMIC DNA]</scope>
    <source>
        <strain evidence="15">NRRL Y-12698</strain>
    </source>
</reference>
<keyword evidence="15" id="KW-1185">Reference proteome</keyword>
<comment type="function">
    <text evidence="1">Core subunit of the mitochondrial membrane respiratory chain NADH dehydrogenase (Complex I) that is believed to belong to the minimal assembly required for catalysis. Complex I functions in the transfer of electrons from NADH to the respiratory chain. The immediate electron acceptor for the enzyme is believed to be ubiquinone.</text>
</comment>
<evidence type="ECO:0000313" key="14">
    <source>
        <dbReference type="EMBL" id="ODQ76891.1"/>
    </source>
</evidence>
<dbReference type="OrthoDB" id="2686308at2759"/>
<keyword evidence="7" id="KW-0249">Electron transport</keyword>
<evidence type="ECO:0000256" key="1">
    <source>
        <dbReference type="ARBA" id="ARBA00003257"/>
    </source>
</evidence>
<dbReference type="PANTHER" id="PTHR11434:SF16">
    <property type="entry name" value="NADH-UBIQUINONE OXIDOREDUCTASE CHAIN 4L"/>
    <property type="match status" value="1"/>
</dbReference>
<dbReference type="GO" id="GO:0008137">
    <property type="term" value="F:NADH dehydrogenase (ubiquinone) activity"/>
    <property type="evidence" value="ECO:0007669"/>
    <property type="project" value="UniProtKB-EC"/>
</dbReference>
<gene>
    <name evidence="14" type="ORF">BABINDRAFT_42659</name>
</gene>
<dbReference type="GeneID" id="30149941"/>
<feature type="transmembrane region" description="Helical" evidence="13">
    <location>
        <begin position="47"/>
        <end position="70"/>
    </location>
</feature>
<accession>A0A1E3QGS6</accession>
<comment type="subcellular location">
    <subcellularLocation>
        <location evidence="2">Membrane</location>
        <topology evidence="2">Multi-pass membrane protein</topology>
    </subcellularLocation>
</comment>
<sequence length="83" mass="8624">MLLLSGLLGYIASGRNAMSLLFSLEVMLAGVTLGFIDTSLDLDDAMGIITALFVLLLAGAESAIGLALLVSHYNLRGGVNLEL</sequence>
<evidence type="ECO:0000256" key="13">
    <source>
        <dbReference type="SAM" id="Phobius"/>
    </source>
</evidence>
<evidence type="ECO:0000256" key="12">
    <source>
        <dbReference type="ARBA" id="ARBA00049551"/>
    </source>
</evidence>
<evidence type="ECO:0000256" key="2">
    <source>
        <dbReference type="ARBA" id="ARBA00004141"/>
    </source>
</evidence>
<dbReference type="RefSeq" id="XP_018982219.1">
    <property type="nucleotide sequence ID" value="XM_019132088.1"/>
</dbReference>
<dbReference type="Gene3D" id="1.10.287.3510">
    <property type="match status" value="1"/>
</dbReference>
<dbReference type="STRING" id="984486.A0A1E3QGS6"/>
<proteinExistence type="inferred from homology"/>
<evidence type="ECO:0000256" key="10">
    <source>
        <dbReference type="ARBA" id="ARBA00023136"/>
    </source>
</evidence>
<evidence type="ECO:0000256" key="9">
    <source>
        <dbReference type="ARBA" id="ARBA00022989"/>
    </source>
</evidence>
<keyword evidence="9 13" id="KW-1133">Transmembrane helix</keyword>
<keyword evidence="10 13" id="KW-0472">Membrane</keyword>
<dbReference type="PANTHER" id="PTHR11434">
    <property type="entry name" value="NADH-UBIQUINONE OXIDOREDUCTASE SUBUNIT ND4L"/>
    <property type="match status" value="1"/>
</dbReference>
<dbReference type="InterPro" id="IPR039428">
    <property type="entry name" value="NUOK/Mnh_C1-like"/>
</dbReference>
<dbReference type="GO" id="GO:0016651">
    <property type="term" value="F:oxidoreductase activity, acting on NAD(P)H"/>
    <property type="evidence" value="ECO:0007669"/>
    <property type="project" value="InterPro"/>
</dbReference>
<evidence type="ECO:0000256" key="5">
    <source>
        <dbReference type="ARBA" id="ARBA00016612"/>
    </source>
</evidence>
<dbReference type="GO" id="GO:0042773">
    <property type="term" value="P:ATP synthesis coupled electron transport"/>
    <property type="evidence" value="ECO:0007669"/>
    <property type="project" value="InterPro"/>
</dbReference>
<dbReference type="InterPro" id="IPR001133">
    <property type="entry name" value="NADH_UbQ_OxRdtase_chain4L/K"/>
</dbReference>
<evidence type="ECO:0000256" key="4">
    <source>
        <dbReference type="ARBA" id="ARBA00012944"/>
    </source>
</evidence>
<protein>
    <recommendedName>
        <fullName evidence="5">NADH-ubiquinone oxidoreductase chain 4L</fullName>
        <ecNumber evidence="4">7.1.1.2</ecNumber>
    </recommendedName>
    <alternativeName>
        <fullName evidence="11">NADH dehydrogenase subunit 4L</fullName>
    </alternativeName>
</protein>
<keyword evidence="7" id="KW-0679">Respiratory chain</keyword>
<dbReference type="EMBL" id="KV454458">
    <property type="protein sequence ID" value="ODQ76891.1"/>
    <property type="molecule type" value="Genomic_DNA"/>
</dbReference>
<evidence type="ECO:0000256" key="8">
    <source>
        <dbReference type="ARBA" id="ARBA00022692"/>
    </source>
</evidence>
<dbReference type="Proteomes" id="UP000094336">
    <property type="component" value="Unassembled WGS sequence"/>
</dbReference>
<keyword evidence="6" id="KW-0813">Transport</keyword>
<dbReference type="AlphaFoldDB" id="A0A1E3QGS6"/>
<name>A0A1E3QGS6_9ASCO</name>
<evidence type="ECO:0000256" key="6">
    <source>
        <dbReference type="ARBA" id="ARBA00022448"/>
    </source>
</evidence>
<comment type="catalytic activity">
    <reaction evidence="12">
        <text>a ubiquinone + NADH + 5 H(+)(in) = a ubiquinol + NAD(+) + 4 H(+)(out)</text>
        <dbReference type="Rhea" id="RHEA:29091"/>
        <dbReference type="Rhea" id="RHEA-COMP:9565"/>
        <dbReference type="Rhea" id="RHEA-COMP:9566"/>
        <dbReference type="ChEBI" id="CHEBI:15378"/>
        <dbReference type="ChEBI" id="CHEBI:16389"/>
        <dbReference type="ChEBI" id="CHEBI:17976"/>
        <dbReference type="ChEBI" id="CHEBI:57540"/>
        <dbReference type="ChEBI" id="CHEBI:57945"/>
        <dbReference type="EC" id="7.1.1.2"/>
    </reaction>
</comment>
<dbReference type="EC" id="7.1.1.2" evidence="4"/>